<keyword evidence="3" id="KW-1185">Reference proteome</keyword>
<evidence type="ECO:0000313" key="3">
    <source>
        <dbReference type="Proteomes" id="UP000030104"/>
    </source>
</evidence>
<accession>A0A0A2K6R9</accession>
<feature type="compositionally biased region" description="Low complexity" evidence="1">
    <location>
        <begin position="503"/>
        <end position="516"/>
    </location>
</feature>
<feature type="region of interest" description="Disordered" evidence="1">
    <location>
        <begin position="194"/>
        <end position="214"/>
    </location>
</feature>
<dbReference type="AlphaFoldDB" id="A0A0A2K6R9"/>
<feature type="region of interest" description="Disordered" evidence="1">
    <location>
        <begin position="450"/>
        <end position="524"/>
    </location>
</feature>
<dbReference type="EMBL" id="JQGA01001632">
    <property type="protein sequence ID" value="KGO63534.1"/>
    <property type="molecule type" value="Genomic_DNA"/>
</dbReference>
<evidence type="ECO:0000313" key="2">
    <source>
        <dbReference type="EMBL" id="KGO63534.1"/>
    </source>
</evidence>
<feature type="region of interest" description="Disordered" evidence="1">
    <location>
        <begin position="121"/>
        <end position="148"/>
    </location>
</feature>
<dbReference type="Proteomes" id="UP000030104">
    <property type="component" value="Unassembled WGS sequence"/>
</dbReference>
<name>A0A0A2K6R9_PENIT</name>
<feature type="compositionally biased region" description="Basic and acidic residues" evidence="1">
    <location>
        <begin position="134"/>
        <end position="148"/>
    </location>
</feature>
<feature type="region of interest" description="Disordered" evidence="1">
    <location>
        <begin position="338"/>
        <end position="438"/>
    </location>
</feature>
<dbReference type="OrthoDB" id="4355649at2759"/>
<evidence type="ECO:0000256" key="1">
    <source>
        <dbReference type="SAM" id="MobiDB-lite"/>
    </source>
</evidence>
<proteinExistence type="predicted"/>
<feature type="compositionally biased region" description="Low complexity" evidence="1">
    <location>
        <begin position="388"/>
        <end position="423"/>
    </location>
</feature>
<protein>
    <submittedName>
        <fullName evidence="2">Uncharacterized protein</fullName>
    </submittedName>
</protein>
<gene>
    <name evidence="2" type="ORF">PITC_049160</name>
</gene>
<reference evidence="2 3" key="1">
    <citation type="journal article" date="2015" name="Mol. Plant Microbe Interact.">
        <title>Genome, transcriptome, and functional analyses of Penicillium expansum provide new insights into secondary metabolism and pathogenicity.</title>
        <authorList>
            <person name="Ballester A.R."/>
            <person name="Marcet-Houben M."/>
            <person name="Levin E."/>
            <person name="Sela N."/>
            <person name="Selma-Lazaro C."/>
            <person name="Carmona L."/>
            <person name="Wisniewski M."/>
            <person name="Droby S."/>
            <person name="Gonzalez-Candelas L."/>
            <person name="Gabaldon T."/>
        </authorList>
    </citation>
    <scope>NUCLEOTIDE SEQUENCE [LARGE SCALE GENOMIC DNA]</scope>
    <source>
        <strain evidence="2 3">PHI-1</strain>
    </source>
</reference>
<dbReference type="PhylomeDB" id="A0A0A2K6R9"/>
<dbReference type="HOGENOM" id="CLU_463874_0_0_1"/>
<comment type="caution">
    <text evidence="2">The sequence shown here is derived from an EMBL/GenBank/DDBJ whole genome shotgun (WGS) entry which is preliminary data.</text>
</comment>
<sequence length="592" mass="65452">MSEKRKARKRSRIKRWLRSWVFTPLGYVRIKLINKIERKRRSISDCELRRIVSDALTDRYPSRFFRDRNDQVSTPVRRSLLENEFDLSPVDLFGPRSEQSGNLRHQSFRLDLGVATGPLVDGRDLAAPTAQPKSPHDPRGSWRGDESSVLRIMNPDVSELSSEDEKSAELGPFSVIEVDRNVYELSALGAMSPDLPAGLRGEEKQSGQSRSSLIEPDVQMANPPVIEEPAPQLPGLYFIHQADPPLCCLITSALQDSSSSVLFEKGFCSGEQSSHVTEPVIQRLSSDLSRSSTKRANPQMNTMEFLIRQTQRKRNAIVKNRYISPFVPLQRRSLGIRKSCDVTPTNSRNDALPTTHAETSHDVTAPAQHRSYSLRRKIQHGALPPLPHSNRSSIVSSSSGPANPSCGPPDITSTTPTSASATPGDLPQYPDRPSSMCGGCLARRHRSLHSHPYHRQGDNSSQFGNPPLPYPLSPREPTHFPPRIDSLPTSLRAGPQCRHCSTRRSGVVSPPVVVGPRPRPRPRALDRVSASFSDAAPDSPWAGPVGPRGFYAVSEDELPFSVETDRIDESVGSPGLEMCLIAGSTAQSRRYR</sequence>
<dbReference type="OMA" id="RSWVFTP"/>
<organism evidence="2 3">
    <name type="scientific">Penicillium italicum</name>
    <name type="common">Blue mold</name>
    <dbReference type="NCBI Taxonomy" id="40296"/>
    <lineage>
        <taxon>Eukaryota</taxon>
        <taxon>Fungi</taxon>
        <taxon>Dikarya</taxon>
        <taxon>Ascomycota</taxon>
        <taxon>Pezizomycotina</taxon>
        <taxon>Eurotiomycetes</taxon>
        <taxon>Eurotiomycetidae</taxon>
        <taxon>Eurotiales</taxon>
        <taxon>Aspergillaceae</taxon>
        <taxon>Penicillium</taxon>
    </lineage>
</organism>